<accession>A0ABS1KQ38</accession>
<dbReference type="InterPro" id="IPR021762">
    <property type="entry name" value="DUF3325"/>
</dbReference>
<reference evidence="2 3" key="1">
    <citation type="submission" date="2021-01" db="EMBL/GenBank/DDBJ databases">
        <title>Chryseolinea sp. Jin1 Genome sequencing and assembly.</title>
        <authorList>
            <person name="Kim I."/>
        </authorList>
    </citation>
    <scope>NUCLEOTIDE SEQUENCE [LARGE SCALE GENOMIC DNA]</scope>
    <source>
        <strain evidence="2 3">Jin1</strain>
    </source>
</reference>
<evidence type="ECO:0008006" key="4">
    <source>
        <dbReference type="Google" id="ProtNLM"/>
    </source>
</evidence>
<gene>
    <name evidence="2" type="ORF">JI741_09365</name>
</gene>
<organism evidence="2 3">
    <name type="scientific">Chryseolinea lacunae</name>
    <dbReference type="NCBI Taxonomy" id="2801331"/>
    <lineage>
        <taxon>Bacteria</taxon>
        <taxon>Pseudomonadati</taxon>
        <taxon>Bacteroidota</taxon>
        <taxon>Cytophagia</taxon>
        <taxon>Cytophagales</taxon>
        <taxon>Fulvivirgaceae</taxon>
        <taxon>Chryseolinea</taxon>
    </lineage>
</organism>
<protein>
    <recommendedName>
        <fullName evidence="4">DUF3325 domain-containing protein</fullName>
    </recommendedName>
</protein>
<name>A0ABS1KQ38_9BACT</name>
<dbReference type="Proteomes" id="UP000613030">
    <property type="component" value="Unassembled WGS sequence"/>
</dbReference>
<sequence>MIVLYIGLQVLGFYLLYNSSQRARVWSDAISRWFQARRTLAKVCGVAFLLASFALFAMRDGLGAGIMEAVVVLMVVGSTMVLLCPLNPRAH</sequence>
<comment type="caution">
    <text evidence="2">The sequence shown here is derived from an EMBL/GenBank/DDBJ whole genome shotgun (WGS) entry which is preliminary data.</text>
</comment>
<evidence type="ECO:0000313" key="2">
    <source>
        <dbReference type="EMBL" id="MBL0741428.1"/>
    </source>
</evidence>
<dbReference type="Pfam" id="PF11804">
    <property type="entry name" value="DUF3325"/>
    <property type="match status" value="1"/>
</dbReference>
<dbReference type="RefSeq" id="WP_202008809.1">
    <property type="nucleotide sequence ID" value="NZ_JAERRB010000003.1"/>
</dbReference>
<keyword evidence="1" id="KW-0472">Membrane</keyword>
<feature type="transmembrane region" description="Helical" evidence="1">
    <location>
        <begin position="40"/>
        <end position="58"/>
    </location>
</feature>
<keyword evidence="3" id="KW-1185">Reference proteome</keyword>
<dbReference type="EMBL" id="JAERRB010000003">
    <property type="protein sequence ID" value="MBL0741428.1"/>
    <property type="molecule type" value="Genomic_DNA"/>
</dbReference>
<evidence type="ECO:0000256" key="1">
    <source>
        <dbReference type="SAM" id="Phobius"/>
    </source>
</evidence>
<feature type="transmembrane region" description="Helical" evidence="1">
    <location>
        <begin position="64"/>
        <end position="86"/>
    </location>
</feature>
<proteinExistence type="predicted"/>
<keyword evidence="1" id="KW-0812">Transmembrane</keyword>
<evidence type="ECO:0000313" key="3">
    <source>
        <dbReference type="Proteomes" id="UP000613030"/>
    </source>
</evidence>
<keyword evidence="1" id="KW-1133">Transmembrane helix</keyword>